<name>A0A7H9BJL3_9NEIS</name>
<gene>
    <name evidence="1" type="ORF">HQ393_11835</name>
</gene>
<organism evidence="1 2">
    <name type="scientific">Chitinibacter bivalviorum</name>
    <dbReference type="NCBI Taxonomy" id="2739434"/>
    <lineage>
        <taxon>Bacteria</taxon>
        <taxon>Pseudomonadati</taxon>
        <taxon>Pseudomonadota</taxon>
        <taxon>Betaproteobacteria</taxon>
        <taxon>Neisseriales</taxon>
        <taxon>Chitinibacteraceae</taxon>
        <taxon>Chitinibacter</taxon>
    </lineage>
</organism>
<accession>A0A7H9BJL3</accession>
<keyword evidence="2" id="KW-1185">Reference proteome</keyword>
<evidence type="ECO:0000313" key="1">
    <source>
        <dbReference type="EMBL" id="QLG88867.1"/>
    </source>
</evidence>
<dbReference type="AlphaFoldDB" id="A0A7H9BJL3"/>
<proteinExistence type="predicted"/>
<reference evidence="1 2" key="1">
    <citation type="submission" date="2020-07" db="EMBL/GenBank/DDBJ databases">
        <title>Complete genome sequence of Chitinibacter sp. 2T18.</title>
        <authorList>
            <person name="Bae J.-W."/>
            <person name="Choi J.-W."/>
        </authorList>
    </citation>
    <scope>NUCLEOTIDE SEQUENCE [LARGE SCALE GENOMIC DNA]</scope>
    <source>
        <strain evidence="1 2">2T18</strain>
    </source>
</reference>
<evidence type="ECO:0000313" key="2">
    <source>
        <dbReference type="Proteomes" id="UP000509597"/>
    </source>
</evidence>
<protein>
    <submittedName>
        <fullName evidence="1">Uncharacterized protein</fullName>
    </submittedName>
</protein>
<dbReference type="EMBL" id="CP058627">
    <property type="protein sequence ID" value="QLG88867.1"/>
    <property type="molecule type" value="Genomic_DNA"/>
</dbReference>
<dbReference type="RefSeq" id="WP_179355370.1">
    <property type="nucleotide sequence ID" value="NZ_CP058627.1"/>
</dbReference>
<dbReference type="KEGG" id="chiz:HQ393_11835"/>
<sequence>MAGISFVLHALLLYAARNSRYRLANPITISVDDDAVWLSMGHATHWKIESKNIESIERIKLNGFFRLQNEMLILHTKNNDSFSISSSDCYEPPLYQTLNTAISSRTSKHIGFDNNQYPPNVCQPSHRLY</sequence>
<dbReference type="Proteomes" id="UP000509597">
    <property type="component" value="Chromosome"/>
</dbReference>